<evidence type="ECO:0000313" key="12">
    <source>
        <dbReference type="Proteomes" id="UP000184368"/>
    </source>
</evidence>
<evidence type="ECO:0000256" key="1">
    <source>
        <dbReference type="ARBA" id="ARBA00000085"/>
    </source>
</evidence>
<dbReference type="PRINTS" id="PR00344">
    <property type="entry name" value="BCTRLSENSOR"/>
</dbReference>
<name>A0A1M4SRX7_9BACT</name>
<comment type="catalytic activity">
    <reaction evidence="1">
        <text>ATP + protein L-histidine = ADP + protein N-phospho-L-histidine.</text>
        <dbReference type="EC" id="2.7.13.3"/>
    </reaction>
</comment>
<evidence type="ECO:0000313" key="11">
    <source>
        <dbReference type="EMBL" id="SHE35004.1"/>
    </source>
</evidence>
<dbReference type="AlphaFoldDB" id="A0A1M4SRX7"/>
<dbReference type="Gene3D" id="3.30.565.10">
    <property type="entry name" value="Histidine kinase-like ATPase, C-terminal domain"/>
    <property type="match status" value="1"/>
</dbReference>
<dbReference type="EC" id="2.7.13.3" evidence="2"/>
<reference evidence="11 12" key="1">
    <citation type="submission" date="2016-11" db="EMBL/GenBank/DDBJ databases">
        <authorList>
            <person name="Jaros S."/>
            <person name="Januszkiewicz K."/>
            <person name="Wedrychowicz H."/>
        </authorList>
    </citation>
    <scope>NUCLEOTIDE SEQUENCE [LARGE SCALE GENOMIC DNA]</scope>
    <source>
        <strain evidence="11 12">DSM 26897</strain>
    </source>
</reference>
<evidence type="ECO:0000259" key="10">
    <source>
        <dbReference type="PROSITE" id="PS50109"/>
    </source>
</evidence>
<dbReference type="InterPro" id="IPR036097">
    <property type="entry name" value="HisK_dim/P_sf"/>
</dbReference>
<dbReference type="OrthoDB" id="9811889at2"/>
<evidence type="ECO:0000256" key="9">
    <source>
        <dbReference type="SAM" id="Coils"/>
    </source>
</evidence>
<dbReference type="CDD" id="cd00075">
    <property type="entry name" value="HATPase"/>
    <property type="match status" value="1"/>
</dbReference>
<keyword evidence="3" id="KW-0597">Phosphoprotein</keyword>
<evidence type="ECO:0000256" key="7">
    <source>
        <dbReference type="ARBA" id="ARBA00022840"/>
    </source>
</evidence>
<dbReference type="GO" id="GO:0000155">
    <property type="term" value="F:phosphorelay sensor kinase activity"/>
    <property type="evidence" value="ECO:0007669"/>
    <property type="project" value="InterPro"/>
</dbReference>
<dbReference type="EMBL" id="FQUO01000001">
    <property type="protein sequence ID" value="SHE35004.1"/>
    <property type="molecule type" value="Genomic_DNA"/>
</dbReference>
<accession>A0A1M4SRX7</accession>
<evidence type="ECO:0000256" key="3">
    <source>
        <dbReference type="ARBA" id="ARBA00022553"/>
    </source>
</evidence>
<keyword evidence="12" id="KW-1185">Reference proteome</keyword>
<dbReference type="PROSITE" id="PS50109">
    <property type="entry name" value="HIS_KIN"/>
    <property type="match status" value="1"/>
</dbReference>
<dbReference type="STRING" id="1302690.BUE76_00645"/>
<evidence type="ECO:0000256" key="4">
    <source>
        <dbReference type="ARBA" id="ARBA00022679"/>
    </source>
</evidence>
<dbReference type="InterPro" id="IPR003594">
    <property type="entry name" value="HATPase_dom"/>
</dbReference>
<keyword evidence="9" id="KW-0175">Coiled coil</keyword>
<keyword evidence="5" id="KW-0547">Nucleotide-binding</keyword>
<dbReference type="SMART" id="SM00387">
    <property type="entry name" value="HATPase_c"/>
    <property type="match status" value="1"/>
</dbReference>
<dbReference type="Proteomes" id="UP000184368">
    <property type="component" value="Unassembled WGS sequence"/>
</dbReference>
<dbReference type="PANTHER" id="PTHR43065:SF10">
    <property type="entry name" value="PEROXIDE STRESS-ACTIVATED HISTIDINE KINASE MAK3"/>
    <property type="match status" value="1"/>
</dbReference>
<evidence type="ECO:0000256" key="6">
    <source>
        <dbReference type="ARBA" id="ARBA00022777"/>
    </source>
</evidence>
<keyword evidence="8" id="KW-0902">Two-component regulatory system</keyword>
<protein>
    <recommendedName>
        <fullName evidence="2">histidine kinase</fullName>
        <ecNumber evidence="2">2.7.13.3</ecNumber>
    </recommendedName>
</protein>
<keyword evidence="6 11" id="KW-0418">Kinase</keyword>
<keyword evidence="4" id="KW-0808">Transferase</keyword>
<organism evidence="11 12">
    <name type="scientific">Cnuella takakiae</name>
    <dbReference type="NCBI Taxonomy" id="1302690"/>
    <lineage>
        <taxon>Bacteria</taxon>
        <taxon>Pseudomonadati</taxon>
        <taxon>Bacteroidota</taxon>
        <taxon>Chitinophagia</taxon>
        <taxon>Chitinophagales</taxon>
        <taxon>Chitinophagaceae</taxon>
        <taxon>Cnuella</taxon>
    </lineage>
</organism>
<dbReference type="SUPFAM" id="SSF55874">
    <property type="entry name" value="ATPase domain of HSP90 chaperone/DNA topoisomerase II/histidine kinase"/>
    <property type="match status" value="1"/>
</dbReference>
<dbReference type="RefSeq" id="WP_073039163.1">
    <property type="nucleotide sequence ID" value="NZ_FQUO01000001.1"/>
</dbReference>
<dbReference type="PANTHER" id="PTHR43065">
    <property type="entry name" value="SENSOR HISTIDINE KINASE"/>
    <property type="match status" value="1"/>
</dbReference>
<keyword evidence="7" id="KW-0067">ATP-binding</keyword>
<evidence type="ECO:0000256" key="2">
    <source>
        <dbReference type="ARBA" id="ARBA00012438"/>
    </source>
</evidence>
<evidence type="ECO:0000256" key="5">
    <source>
        <dbReference type="ARBA" id="ARBA00022741"/>
    </source>
</evidence>
<gene>
    <name evidence="11" type="ORF">SAMN05444008_101216</name>
</gene>
<dbReference type="Pfam" id="PF02518">
    <property type="entry name" value="HATPase_c"/>
    <property type="match status" value="1"/>
</dbReference>
<feature type="domain" description="Histidine kinase" evidence="10">
    <location>
        <begin position="183"/>
        <end position="397"/>
    </location>
</feature>
<dbReference type="InterPro" id="IPR036890">
    <property type="entry name" value="HATPase_C_sf"/>
</dbReference>
<dbReference type="Gene3D" id="1.10.287.130">
    <property type="match status" value="1"/>
</dbReference>
<dbReference type="InterPro" id="IPR005467">
    <property type="entry name" value="His_kinase_dom"/>
</dbReference>
<dbReference type="InterPro" id="IPR004358">
    <property type="entry name" value="Sig_transdc_His_kin-like_C"/>
</dbReference>
<dbReference type="GO" id="GO:0005524">
    <property type="term" value="F:ATP binding"/>
    <property type="evidence" value="ECO:0007669"/>
    <property type="project" value="UniProtKB-KW"/>
</dbReference>
<evidence type="ECO:0000256" key="8">
    <source>
        <dbReference type="ARBA" id="ARBA00023012"/>
    </source>
</evidence>
<dbReference type="SUPFAM" id="SSF47384">
    <property type="entry name" value="Homodimeric domain of signal transducing histidine kinase"/>
    <property type="match status" value="1"/>
</dbReference>
<sequence length="406" mass="44877">MLHYSSPTNKTVTDTGFQLANNPGLSDLAFLARTTSGVSLSMISLFSSRRQVVSREPGLVYDVVPSCYHLMQQRDFSNSGNNDPTISKSGAKLTSSNDVVWFCTGVPIICQRKEIGGICLLHNKPFNLSPQQYKQLQRLGRLVVRMEQAEKRKEALRLLRQEEEQRKAANKILLENQRKILLVMGHDCRGPLSSMKHLLDLVQDGLCPPEEVPRLMSLMQDQLNFSLQTYDSLVTWGRLNMDIAWQKPICAWPTQIIRKELSLLAHTATSKLIDLHMAIQDSHPVAVTEGVLAFVVRNLMSNAIKFTSKGSITIEWTQQNAYCVLTVADTGVGMDQAGQKSLFRSHVASKDGTNSEKGCGIGLMLVHDFVQQLDGFIEVQSEPGAGTTFTVGFPVVAYTAPLLAGG</sequence>
<proteinExistence type="predicted"/>
<feature type="coiled-coil region" evidence="9">
    <location>
        <begin position="139"/>
        <end position="179"/>
    </location>
</feature>